<dbReference type="SUPFAM" id="SSF159133">
    <property type="entry name" value="EutN/CcmL-like"/>
    <property type="match status" value="1"/>
</dbReference>
<dbReference type="InterPro" id="IPR036677">
    <property type="entry name" value="EutN_CcmL_sf"/>
</dbReference>
<dbReference type="Gene3D" id="2.40.50.220">
    <property type="entry name" value="EutN/Ccml"/>
    <property type="match status" value="1"/>
</dbReference>
<gene>
    <name evidence="3" type="ORF">LCGC14_2777750</name>
</gene>
<name>A0A0F8YU69_9ZZZZ</name>
<evidence type="ECO:0000256" key="2">
    <source>
        <dbReference type="ARBA" id="ARBA00024446"/>
    </source>
</evidence>
<dbReference type="EMBL" id="LAZR01051511">
    <property type="protein sequence ID" value="KKK84993.1"/>
    <property type="molecule type" value="Genomic_DNA"/>
</dbReference>
<dbReference type="PANTHER" id="PTHR36539:SF1">
    <property type="entry name" value="BACTERIAL MICROCOMPARTMENT SHELL VERTEX PROTEIN EUTN"/>
    <property type="match status" value="1"/>
</dbReference>
<dbReference type="Pfam" id="PF03319">
    <property type="entry name" value="EutN_CcmL"/>
    <property type="match status" value="1"/>
</dbReference>
<sequence>MIFAKIIGTVVATVKDEKIEGCKLLAVQPISMEGREEGSPLVAIDAVGAGIGEVVLIAKGSSARQTVRTKDTPTDAVIMAIIDTIEAEGKVLFRKS</sequence>
<dbReference type="GO" id="GO:0031469">
    <property type="term" value="C:bacterial microcompartment"/>
    <property type="evidence" value="ECO:0007669"/>
    <property type="project" value="UniProtKB-SubCell"/>
</dbReference>
<keyword evidence="2" id="KW-1283">Bacterial microcompartment</keyword>
<dbReference type="CDD" id="cd01614">
    <property type="entry name" value="EutN_CcmL"/>
    <property type="match status" value="1"/>
</dbReference>
<accession>A0A0F8YU69</accession>
<protein>
    <recommendedName>
        <fullName evidence="4">Ethanolamine utilization protein EutN</fullName>
    </recommendedName>
</protein>
<organism evidence="3">
    <name type="scientific">marine sediment metagenome</name>
    <dbReference type="NCBI Taxonomy" id="412755"/>
    <lineage>
        <taxon>unclassified sequences</taxon>
        <taxon>metagenomes</taxon>
        <taxon>ecological metagenomes</taxon>
    </lineage>
</organism>
<dbReference type="InterPro" id="IPR004992">
    <property type="entry name" value="EutN_CcmL"/>
</dbReference>
<dbReference type="PROSITE" id="PS51932">
    <property type="entry name" value="BMV"/>
    <property type="match status" value="1"/>
</dbReference>
<comment type="caution">
    <text evidence="3">The sequence shown here is derived from an EMBL/GenBank/DDBJ whole genome shotgun (WGS) entry which is preliminary data.</text>
</comment>
<evidence type="ECO:0008006" key="4">
    <source>
        <dbReference type="Google" id="ProtNLM"/>
    </source>
</evidence>
<reference evidence="3" key="1">
    <citation type="journal article" date="2015" name="Nature">
        <title>Complex archaea that bridge the gap between prokaryotes and eukaryotes.</title>
        <authorList>
            <person name="Spang A."/>
            <person name="Saw J.H."/>
            <person name="Jorgensen S.L."/>
            <person name="Zaremba-Niedzwiedzka K."/>
            <person name="Martijn J."/>
            <person name="Lind A.E."/>
            <person name="van Eijk R."/>
            <person name="Schleper C."/>
            <person name="Guy L."/>
            <person name="Ettema T.J."/>
        </authorList>
    </citation>
    <scope>NUCLEOTIDE SEQUENCE</scope>
</reference>
<evidence type="ECO:0000313" key="3">
    <source>
        <dbReference type="EMBL" id="KKK84993.1"/>
    </source>
</evidence>
<proteinExistence type="predicted"/>
<dbReference type="AlphaFoldDB" id="A0A0F8YU69"/>
<comment type="subcellular location">
    <subcellularLocation>
        <location evidence="1">Bacterial microcompartment</location>
    </subcellularLocation>
</comment>
<dbReference type="PANTHER" id="PTHR36539">
    <property type="entry name" value="ETHANOLAMINE UTILIZATION PROTEIN EUTN"/>
    <property type="match status" value="1"/>
</dbReference>
<evidence type="ECO:0000256" key="1">
    <source>
        <dbReference type="ARBA" id="ARBA00024322"/>
    </source>
</evidence>